<sequence>MPASQAQAQAQTQAHAHHDGDDATTAPSPTRPHPFQAAGPNDARVADPIIMQLLSTRVKMTDVSDAYEDERQRRMYNMLRHSHQYKRLQVRDANAKWGDDLAALDAALASESVIPTTAKPTTPDPTPLAVPLPAKRKDRRVSFCVDPPRVISLPSLPSFSDSEGSSRASSTSVRTGPGGPDVLAPRAPSESSDSPVQEPRRGKRRSSGTGPAWRVLKMLGWALVVGVESAMAAPVFV</sequence>
<comment type="caution">
    <text evidence="4">The sequence shown here is derived from an EMBL/GenBank/DDBJ whole genome shotgun (WGS) entry which is preliminary data.</text>
</comment>
<dbReference type="Proteomes" id="UP000320475">
    <property type="component" value="Unassembled WGS sequence"/>
</dbReference>
<evidence type="ECO:0000313" key="5">
    <source>
        <dbReference type="Proteomes" id="UP000317494"/>
    </source>
</evidence>
<proteinExistence type="predicted"/>
<dbReference type="VEuPathDB" id="FungiDB:SeMB42_g02217"/>
<feature type="compositionally biased region" description="Low complexity" evidence="1">
    <location>
        <begin position="1"/>
        <end position="14"/>
    </location>
</feature>
<dbReference type="AlphaFoldDB" id="A0A507DG36"/>
<dbReference type="EMBL" id="QEAM01000101">
    <property type="protein sequence ID" value="TPX46547.1"/>
    <property type="molecule type" value="Genomic_DNA"/>
</dbReference>
<evidence type="ECO:0000313" key="2">
    <source>
        <dbReference type="EMBL" id="TPX46547.1"/>
    </source>
</evidence>
<dbReference type="OrthoDB" id="2137303at2759"/>
<feature type="region of interest" description="Disordered" evidence="1">
    <location>
        <begin position="154"/>
        <end position="210"/>
    </location>
</feature>
<keyword evidence="5" id="KW-1185">Reference proteome</keyword>
<reference evidence="5 6" key="1">
    <citation type="journal article" date="2019" name="Sci. Rep.">
        <title>Comparative genomics of chytrid fungi reveal insights into the obligate biotrophic and pathogenic lifestyle of Synchytrium endobioticum.</title>
        <authorList>
            <person name="van de Vossenberg B.T.L.H."/>
            <person name="Warris S."/>
            <person name="Nguyen H.D.T."/>
            <person name="van Gent-Pelzer M.P.E."/>
            <person name="Joly D.L."/>
            <person name="van de Geest H.C."/>
            <person name="Bonants P.J.M."/>
            <person name="Smith D.S."/>
            <person name="Levesque C.A."/>
            <person name="van der Lee T.A.J."/>
        </authorList>
    </citation>
    <scope>NUCLEOTIDE SEQUENCE [LARGE SCALE GENOMIC DNA]</scope>
    <source>
        <strain evidence="2 6">LEV6574</strain>
        <strain evidence="4 5">MB42</strain>
    </source>
</reference>
<evidence type="ECO:0000313" key="4">
    <source>
        <dbReference type="EMBL" id="TPX50496.1"/>
    </source>
</evidence>
<dbReference type="EMBL" id="QEAN01000066">
    <property type="protein sequence ID" value="TPX50496.1"/>
    <property type="molecule type" value="Genomic_DNA"/>
</dbReference>
<organism evidence="4 5">
    <name type="scientific">Synchytrium endobioticum</name>
    <dbReference type="NCBI Taxonomy" id="286115"/>
    <lineage>
        <taxon>Eukaryota</taxon>
        <taxon>Fungi</taxon>
        <taxon>Fungi incertae sedis</taxon>
        <taxon>Chytridiomycota</taxon>
        <taxon>Chytridiomycota incertae sedis</taxon>
        <taxon>Chytridiomycetes</taxon>
        <taxon>Synchytriales</taxon>
        <taxon>Synchytriaceae</taxon>
        <taxon>Synchytrium</taxon>
    </lineage>
</organism>
<accession>A0A507DG36</accession>
<gene>
    <name evidence="2" type="ORF">SeLEV6574_g03166</name>
    <name evidence="3" type="ORF">SeLEV6574_g03175</name>
    <name evidence="4" type="ORF">SeMB42_g02217</name>
</gene>
<evidence type="ECO:0000256" key="1">
    <source>
        <dbReference type="SAM" id="MobiDB-lite"/>
    </source>
</evidence>
<dbReference type="Proteomes" id="UP000317494">
    <property type="component" value="Unassembled WGS sequence"/>
</dbReference>
<dbReference type="EMBL" id="QEAM01000101">
    <property type="protein sequence ID" value="TPX46555.1"/>
    <property type="molecule type" value="Genomic_DNA"/>
</dbReference>
<name>A0A507DG36_9FUNG</name>
<evidence type="ECO:0000313" key="3">
    <source>
        <dbReference type="EMBL" id="TPX46555.1"/>
    </source>
</evidence>
<feature type="compositionally biased region" description="Polar residues" evidence="1">
    <location>
        <begin position="155"/>
        <end position="174"/>
    </location>
</feature>
<feature type="region of interest" description="Disordered" evidence="1">
    <location>
        <begin position="1"/>
        <end position="44"/>
    </location>
</feature>
<protein>
    <submittedName>
        <fullName evidence="4">Uncharacterized protein</fullName>
    </submittedName>
</protein>
<evidence type="ECO:0000313" key="6">
    <source>
        <dbReference type="Proteomes" id="UP000320475"/>
    </source>
</evidence>